<reference evidence="2" key="1">
    <citation type="journal article" date="2009" name="Appl. Environ. Microbiol.">
        <title>Complete genome sequence of the chemolithoautotrophic marine magnetotactic coccus strain MC-1.</title>
        <authorList>
            <person name="Schubbe S."/>
            <person name="Williams T.J."/>
            <person name="Xie G."/>
            <person name="Kiss H.E."/>
            <person name="Brettin T.S."/>
            <person name="Martinez D."/>
            <person name="Ross C.A."/>
            <person name="Schuler D."/>
            <person name="Cox B.L."/>
            <person name="Nealson K.H."/>
            <person name="Bazylinski D.A."/>
        </authorList>
    </citation>
    <scope>NUCLEOTIDE SEQUENCE [LARGE SCALE GENOMIC DNA]</scope>
    <source>
        <strain evidence="2">ATCC BAA-1437 / JCM 17883 / MC-1</strain>
    </source>
</reference>
<organism evidence="1 2">
    <name type="scientific">Magnetococcus marinus (strain ATCC BAA-1437 / JCM 17883 / MC-1)</name>
    <dbReference type="NCBI Taxonomy" id="156889"/>
    <lineage>
        <taxon>Bacteria</taxon>
        <taxon>Pseudomonadati</taxon>
        <taxon>Pseudomonadota</taxon>
        <taxon>Magnetococcia</taxon>
        <taxon>Magnetococcales</taxon>
        <taxon>Magnetococcaceae</taxon>
        <taxon>Magnetococcus</taxon>
    </lineage>
</organism>
<name>A0L9W9_MAGMM</name>
<dbReference type="AlphaFoldDB" id="A0L9W9"/>
<dbReference type="Proteomes" id="UP000002586">
    <property type="component" value="Chromosome"/>
</dbReference>
<dbReference type="HOGENOM" id="CLU_2717594_0_0_5"/>
<dbReference type="EMBL" id="CP000471">
    <property type="protein sequence ID" value="ABK44762.1"/>
    <property type="molecule type" value="Genomic_DNA"/>
</dbReference>
<evidence type="ECO:0000313" key="1">
    <source>
        <dbReference type="EMBL" id="ABK44762.1"/>
    </source>
</evidence>
<reference evidence="1 2" key="2">
    <citation type="journal article" date="2012" name="Int. J. Syst. Evol. Microbiol.">
        <title>Magnetococcus marinus gen. nov., sp. nov., a marine, magnetotactic bacterium that represents a novel lineage (Magnetococcaceae fam. nov.; Magnetococcales ord. nov.) at the base of the Alphaproteobacteria.</title>
        <authorList>
            <person name="Bazylinski D.A."/>
            <person name="Williams T.J."/>
            <person name="Lefevre C.T."/>
            <person name="Berg R.J."/>
            <person name="Zhang C.L."/>
            <person name="Bowser S.S."/>
            <person name="Dean A.J."/>
            <person name="Beveridge T.J."/>
        </authorList>
    </citation>
    <scope>NUCLEOTIDE SEQUENCE [LARGE SCALE GENOMIC DNA]</scope>
    <source>
        <strain evidence="2">ATCC BAA-1437 / JCM 17883 / MC-1</strain>
    </source>
</reference>
<dbReference type="RefSeq" id="WP_011713883.1">
    <property type="nucleotide sequence ID" value="NC_008576.1"/>
</dbReference>
<gene>
    <name evidence="1" type="ordered locus">Mmc1_2261</name>
</gene>
<protein>
    <submittedName>
        <fullName evidence="1">Uncharacterized protein</fullName>
    </submittedName>
</protein>
<accession>A0L9W9</accession>
<sequence>MDTLEDHFAKQLESLVLDGAPKKKTPEHIWELAEKNWVDETKDALESIFDAKKKYPTYLTHISKNSALDRLT</sequence>
<keyword evidence="2" id="KW-1185">Reference proteome</keyword>
<evidence type="ECO:0000313" key="2">
    <source>
        <dbReference type="Proteomes" id="UP000002586"/>
    </source>
</evidence>
<dbReference type="KEGG" id="mgm:Mmc1_2261"/>
<proteinExistence type="predicted"/>